<keyword evidence="7 10" id="KW-0472">Membrane</keyword>
<dbReference type="STRING" id="28134.SAMN05444288_1451"/>
<evidence type="ECO:0000313" key="14">
    <source>
        <dbReference type="Proteomes" id="UP000005580"/>
    </source>
</evidence>
<evidence type="ECO:0000313" key="13">
    <source>
        <dbReference type="EMBL" id="EFZ36901.1"/>
    </source>
</evidence>
<dbReference type="GO" id="GO:0009279">
    <property type="term" value="C:cell outer membrane"/>
    <property type="evidence" value="ECO:0007669"/>
    <property type="project" value="UniProtKB-SubCell"/>
</dbReference>
<dbReference type="Pfam" id="PF13715">
    <property type="entry name" value="CarbopepD_reg_2"/>
    <property type="match status" value="1"/>
</dbReference>
<dbReference type="Gene3D" id="2.170.130.10">
    <property type="entry name" value="TonB-dependent receptor, plug domain"/>
    <property type="match status" value="1"/>
</dbReference>
<dbReference type="Gene3D" id="2.40.170.20">
    <property type="entry name" value="TonB-dependent receptor, beta-barrel domain"/>
    <property type="match status" value="1"/>
</dbReference>
<keyword evidence="4" id="KW-0812">Transmembrane</keyword>
<dbReference type="InterPro" id="IPR036942">
    <property type="entry name" value="Beta-barrel_TonB_sf"/>
</dbReference>
<evidence type="ECO:0000256" key="3">
    <source>
        <dbReference type="ARBA" id="ARBA00022452"/>
    </source>
</evidence>
<dbReference type="HOGENOM" id="CLU_013529_0_0_10"/>
<comment type="caution">
    <text evidence="13">The sequence shown here is derived from an EMBL/GenBank/DDBJ whole genome shotgun (WGS) entry which is preliminary data.</text>
</comment>
<keyword evidence="14" id="KW-1185">Reference proteome</keyword>
<evidence type="ECO:0000256" key="6">
    <source>
        <dbReference type="ARBA" id="ARBA00023077"/>
    </source>
</evidence>
<keyword evidence="8 13" id="KW-0675">Receptor</keyword>
<keyword evidence="3" id="KW-1134">Transmembrane beta strand</keyword>
<evidence type="ECO:0000256" key="5">
    <source>
        <dbReference type="ARBA" id="ARBA00022729"/>
    </source>
</evidence>
<reference evidence="13" key="1">
    <citation type="submission" date="2011-01" db="EMBL/GenBank/DDBJ databases">
        <authorList>
            <person name="Muzny D."/>
            <person name="Qin X."/>
            <person name="Buhay C."/>
            <person name="Dugan-Rocha S."/>
            <person name="Ding Y."/>
            <person name="Chen G."/>
            <person name="Hawes A."/>
            <person name="Holder M."/>
            <person name="Jhangiani S."/>
            <person name="Johnson A."/>
            <person name="Khan Z."/>
            <person name="Li Z."/>
            <person name="Liu W."/>
            <person name="Liu X."/>
            <person name="Perez L."/>
            <person name="Shen H."/>
            <person name="Wang Q."/>
            <person name="Watt J."/>
            <person name="Xi L."/>
            <person name="Xin Y."/>
            <person name="Zhou J."/>
            <person name="Deng J."/>
            <person name="Jiang H."/>
            <person name="Liu Y."/>
            <person name="Qu J."/>
            <person name="Song X.-Z."/>
            <person name="Zhang L."/>
            <person name="Villasana D."/>
            <person name="Johnson A."/>
            <person name="Liu J."/>
            <person name="Liyanage D."/>
            <person name="Lorensuhewa L."/>
            <person name="Robinson T."/>
            <person name="Song A."/>
            <person name="Song B.-B."/>
            <person name="Dinh H."/>
            <person name="Thornton R."/>
            <person name="Coyle M."/>
            <person name="Francisco L."/>
            <person name="Jackson L."/>
            <person name="Javaid M."/>
            <person name="Korchina V."/>
            <person name="Kovar C."/>
            <person name="Mata R."/>
            <person name="Mathew T."/>
            <person name="Ngo R."/>
            <person name="Nguyen L."/>
            <person name="Nguyen N."/>
            <person name="Okwuonu G."/>
            <person name="Ongeri F."/>
            <person name="Pham C."/>
            <person name="Simmons D."/>
            <person name="Wilczek-Boney K."/>
            <person name="Hale W."/>
            <person name="Jakkamsetti A."/>
            <person name="Pham P."/>
            <person name="Ruth R."/>
            <person name="San Lucas F."/>
            <person name="Warren J."/>
            <person name="Zhang J."/>
            <person name="Zhao Z."/>
            <person name="Zhou C."/>
            <person name="Zhu D."/>
            <person name="Lee S."/>
            <person name="Bess C."/>
            <person name="Blankenburg K."/>
            <person name="Forbes L."/>
            <person name="Fu Q."/>
            <person name="Gubbala S."/>
            <person name="Hirani K."/>
            <person name="Jayaseelan J.C."/>
            <person name="Lara F."/>
            <person name="Munidasa M."/>
            <person name="Palculict T."/>
            <person name="Patil S."/>
            <person name="Pu L.-L."/>
            <person name="Saada N."/>
            <person name="Tang L."/>
            <person name="Weissenberger G."/>
            <person name="Zhu Y."/>
            <person name="Hemphill L."/>
            <person name="Shang Y."/>
            <person name="Youmans B."/>
            <person name="Ayvaz T."/>
            <person name="Ross M."/>
            <person name="Santibanez J."/>
            <person name="Aqrawi P."/>
            <person name="Gross S."/>
            <person name="Joshi V."/>
            <person name="Fowler G."/>
            <person name="Nazareth L."/>
            <person name="Reid J."/>
            <person name="Worley K."/>
            <person name="Petrosino J."/>
            <person name="Highlander S."/>
            <person name="Gibbs R."/>
        </authorList>
    </citation>
    <scope>NUCLEOTIDE SEQUENCE [LARGE SCALE GENOMIC DNA]</scope>
    <source>
        <strain evidence="13">ATCC 33269</strain>
    </source>
</reference>
<evidence type="ECO:0000256" key="1">
    <source>
        <dbReference type="ARBA" id="ARBA00004571"/>
    </source>
</evidence>
<dbReference type="eggNOG" id="COG1629">
    <property type="taxonomic scope" value="Bacteria"/>
</dbReference>
<keyword evidence="9" id="KW-0998">Cell outer membrane</keyword>
<sequence length="1007" mass="114112">MPLPLIKADYESMKHDTLKQSIPSLSPFSKERSIFKLRPRSKRKGIKIPTCSIFTHLPQGTPLLRRGRGRSTKCLLLGIASLQNNPYLCKFEEKNVIGMPKIKLFIALCLYCQLGFSQATTGGVVLERATKQPIVGATVTPENSKNILAITDIAGHFTLKNAAGKLIKISYLGYKPIVAKASANAVYYMVEDSNALGEVVVTAQESHGLASASTIRRHAMEHLQPSSFADLLELLPGGRASDPSLSTPNTIHLREVPIASSNYSTSSLGTQFVIDGAPISTNANMQYLTGAYDRQSTSRDFTNEGVDMRSISTDDIQDVEIVRGIPSAEYGDLTSGLVKIRRLKGGNNIVARFKADMDSKLFYISKGMEWQNRRLSLNLSADYLDSKNDPRNLLETYKRLTFSARLNKQWLTDKWDADAGLNLDYGGSFDDDKVDPEINYGGVDRYKSEYNRYAANLSLNFSRRNRRSFFRRAEMVAAFSFEKDITERTRLVQLSGETPAATTMTDGESDAVLISPYTYTATQKVDGRPLNLYIKANATFSMPLKSISNLLLLGADFRLDKNMGDGQVFDQLHPLYPGVSGRPRKYSDVPASHELSFFAEERFGTNIGRNKLEIEAGVRAQTMLRLPDNRALSGKYYLDPRVNIGWTFPAIRMARRNMFFTIAGGIGQHTKFPTVDQLYPDKAYMDLTELNYYHPVKAYRRIYLQTYVIDPTNTQLKAARNLKWEVRTDVNWGGNRLTVTYFREDMKSGFRSMNSYSPYLYKEYITDGIDANKLTAPPDVATLPYNVHNSLRGHYIISNGSRTLKRGIEYTLSTIRFPIINTRLTINGAWFRTEYHNSLPIMYKPSRIIGGQEVEVVGIYKDDDGYIREMTNTNFTFDTDIPKLKLGFSVSAQCLWMTARQSMRKQNEPEQYMDSDGNLHPFTPADRTDSRLRLLIRDYNEAAFERETVPFSMNLNLKATKKLLNDKLMVALFVNKLWDAHPDYERRNFVIRRYVTPYFGLEMNVKI</sequence>
<evidence type="ECO:0000256" key="2">
    <source>
        <dbReference type="ARBA" id="ARBA00022448"/>
    </source>
</evidence>
<comment type="similarity">
    <text evidence="10">Belongs to the TonB-dependent receptor family.</text>
</comment>
<accession>E7RRL3</accession>
<evidence type="ECO:0000256" key="10">
    <source>
        <dbReference type="RuleBase" id="RU003357"/>
    </source>
</evidence>
<dbReference type="PANTHER" id="PTHR30069">
    <property type="entry name" value="TONB-DEPENDENT OUTER MEMBRANE RECEPTOR"/>
    <property type="match status" value="1"/>
</dbReference>
<name>E7RRL3_9BACT</name>
<comment type="subcellular location">
    <subcellularLocation>
        <location evidence="1">Cell outer membrane</location>
        <topology evidence="1">Multi-pass membrane protein</topology>
    </subcellularLocation>
</comment>
<keyword evidence="2" id="KW-0813">Transport</keyword>
<evidence type="ECO:0000259" key="11">
    <source>
        <dbReference type="Pfam" id="PF00593"/>
    </source>
</evidence>
<dbReference type="GO" id="GO:0044718">
    <property type="term" value="P:siderophore transmembrane transport"/>
    <property type="evidence" value="ECO:0007669"/>
    <property type="project" value="TreeGrafter"/>
</dbReference>
<organism evidence="13 14">
    <name type="scientific">Hoylesella oralis ATCC 33269</name>
    <dbReference type="NCBI Taxonomy" id="873533"/>
    <lineage>
        <taxon>Bacteria</taxon>
        <taxon>Pseudomonadati</taxon>
        <taxon>Bacteroidota</taxon>
        <taxon>Bacteroidia</taxon>
        <taxon>Bacteroidales</taxon>
        <taxon>Prevotellaceae</taxon>
        <taxon>Hoylesella</taxon>
    </lineage>
</organism>
<gene>
    <name evidence="13" type="ORF">HMPREF0663_11814</name>
</gene>
<dbReference type="SUPFAM" id="SSF56935">
    <property type="entry name" value="Porins"/>
    <property type="match status" value="1"/>
</dbReference>
<dbReference type="PANTHER" id="PTHR30069:SF29">
    <property type="entry name" value="HEMOGLOBIN AND HEMOGLOBIN-HAPTOGLOBIN-BINDING PROTEIN 1-RELATED"/>
    <property type="match status" value="1"/>
</dbReference>
<keyword evidence="6 10" id="KW-0798">TonB box</keyword>
<evidence type="ECO:0000256" key="8">
    <source>
        <dbReference type="ARBA" id="ARBA00023170"/>
    </source>
</evidence>
<dbReference type="EMBL" id="AEPE02000005">
    <property type="protein sequence ID" value="EFZ36901.1"/>
    <property type="molecule type" value="Genomic_DNA"/>
</dbReference>
<dbReference type="InterPro" id="IPR008969">
    <property type="entry name" value="CarboxyPept-like_regulatory"/>
</dbReference>
<dbReference type="Proteomes" id="UP000005580">
    <property type="component" value="Unassembled WGS sequence"/>
</dbReference>
<dbReference type="InterPro" id="IPR037066">
    <property type="entry name" value="Plug_dom_sf"/>
</dbReference>
<dbReference type="SUPFAM" id="SSF49464">
    <property type="entry name" value="Carboxypeptidase regulatory domain-like"/>
    <property type="match status" value="1"/>
</dbReference>
<evidence type="ECO:0000256" key="9">
    <source>
        <dbReference type="ARBA" id="ARBA00023237"/>
    </source>
</evidence>
<evidence type="ECO:0000256" key="7">
    <source>
        <dbReference type="ARBA" id="ARBA00023136"/>
    </source>
</evidence>
<dbReference type="Pfam" id="PF07715">
    <property type="entry name" value="Plug"/>
    <property type="match status" value="1"/>
</dbReference>
<feature type="domain" description="TonB-dependent receptor plug" evidence="12">
    <location>
        <begin position="210"/>
        <end position="334"/>
    </location>
</feature>
<evidence type="ECO:0000259" key="12">
    <source>
        <dbReference type="Pfam" id="PF07715"/>
    </source>
</evidence>
<dbReference type="GO" id="GO:0015344">
    <property type="term" value="F:siderophore uptake transmembrane transporter activity"/>
    <property type="evidence" value="ECO:0007669"/>
    <property type="project" value="TreeGrafter"/>
</dbReference>
<keyword evidence="5" id="KW-0732">Signal</keyword>
<dbReference type="InterPro" id="IPR012910">
    <property type="entry name" value="Plug_dom"/>
</dbReference>
<protein>
    <submittedName>
        <fullName evidence="13">TonB-dependent receptor plug domain protein</fullName>
    </submittedName>
</protein>
<dbReference type="AlphaFoldDB" id="E7RRL3"/>
<dbReference type="Pfam" id="PF00593">
    <property type="entry name" value="TonB_dep_Rec_b-barrel"/>
    <property type="match status" value="1"/>
</dbReference>
<dbReference type="InterPro" id="IPR000531">
    <property type="entry name" value="Beta-barrel_TonB"/>
</dbReference>
<feature type="domain" description="TonB-dependent receptor-like beta-barrel" evidence="11">
    <location>
        <begin position="405"/>
        <end position="755"/>
    </location>
</feature>
<evidence type="ECO:0000256" key="4">
    <source>
        <dbReference type="ARBA" id="ARBA00022692"/>
    </source>
</evidence>
<proteinExistence type="inferred from homology"/>
<dbReference type="InterPro" id="IPR039426">
    <property type="entry name" value="TonB-dep_rcpt-like"/>
</dbReference>